<dbReference type="AlphaFoldDB" id="A0AAU9M2Z9"/>
<evidence type="ECO:0000256" key="2">
    <source>
        <dbReference type="SAM" id="MobiDB-lite"/>
    </source>
</evidence>
<dbReference type="InterPro" id="IPR012677">
    <property type="entry name" value="Nucleotide-bd_a/b_plait_sf"/>
</dbReference>
<dbReference type="InterPro" id="IPR035979">
    <property type="entry name" value="RBD_domain_sf"/>
</dbReference>
<dbReference type="Pfam" id="PF00076">
    <property type="entry name" value="RRM_1"/>
    <property type="match status" value="1"/>
</dbReference>
<dbReference type="SMART" id="SM00360">
    <property type="entry name" value="RRM"/>
    <property type="match status" value="1"/>
</dbReference>
<comment type="caution">
    <text evidence="4">The sequence shown here is derived from an EMBL/GenBank/DDBJ whole genome shotgun (WGS) entry which is preliminary data.</text>
</comment>
<dbReference type="PROSITE" id="PS50102">
    <property type="entry name" value="RRM"/>
    <property type="match status" value="1"/>
</dbReference>
<evidence type="ECO:0000256" key="1">
    <source>
        <dbReference type="PROSITE-ProRule" id="PRU00176"/>
    </source>
</evidence>
<dbReference type="SUPFAM" id="SSF54928">
    <property type="entry name" value="RNA-binding domain, RBD"/>
    <property type="match status" value="1"/>
</dbReference>
<protein>
    <recommendedName>
        <fullName evidence="3">RRM domain-containing protein</fullName>
    </recommendedName>
</protein>
<feature type="region of interest" description="Disordered" evidence="2">
    <location>
        <begin position="82"/>
        <end position="110"/>
    </location>
</feature>
<evidence type="ECO:0000313" key="4">
    <source>
        <dbReference type="EMBL" id="CAH1418998.1"/>
    </source>
</evidence>
<keyword evidence="1" id="KW-0694">RNA-binding</keyword>
<accession>A0AAU9M2Z9</accession>
<name>A0AAU9M2Z9_9ASTR</name>
<organism evidence="4 5">
    <name type="scientific">Lactuca virosa</name>
    <dbReference type="NCBI Taxonomy" id="75947"/>
    <lineage>
        <taxon>Eukaryota</taxon>
        <taxon>Viridiplantae</taxon>
        <taxon>Streptophyta</taxon>
        <taxon>Embryophyta</taxon>
        <taxon>Tracheophyta</taxon>
        <taxon>Spermatophyta</taxon>
        <taxon>Magnoliopsida</taxon>
        <taxon>eudicotyledons</taxon>
        <taxon>Gunneridae</taxon>
        <taxon>Pentapetalae</taxon>
        <taxon>asterids</taxon>
        <taxon>campanulids</taxon>
        <taxon>Asterales</taxon>
        <taxon>Asteraceae</taxon>
        <taxon>Cichorioideae</taxon>
        <taxon>Cichorieae</taxon>
        <taxon>Lactucinae</taxon>
        <taxon>Lactuca</taxon>
    </lineage>
</organism>
<sequence length="139" mass="15957">MVITNIPDGSSKEEIERMFQNHSDVRDVYMETKKDSSRQNFAFVRFGGIADERRFEESLRGLRFKNRTLMINKAKFDRKETKSTVLKQKVCHPTPPPKPSGHHGGFSDKRTFTDVTAGNVGLKCLVHQISLNTKIMMKQ</sequence>
<dbReference type="Gene3D" id="3.30.70.330">
    <property type="match status" value="1"/>
</dbReference>
<dbReference type="CDD" id="cd00590">
    <property type="entry name" value="RRM_SF"/>
    <property type="match status" value="1"/>
</dbReference>
<reference evidence="4 5" key="1">
    <citation type="submission" date="2022-01" db="EMBL/GenBank/DDBJ databases">
        <authorList>
            <person name="Xiong W."/>
            <person name="Schranz E."/>
        </authorList>
    </citation>
    <scope>NUCLEOTIDE SEQUENCE [LARGE SCALE GENOMIC DNA]</scope>
</reference>
<feature type="domain" description="RRM" evidence="3">
    <location>
        <begin position="1"/>
        <end position="76"/>
    </location>
</feature>
<evidence type="ECO:0000313" key="5">
    <source>
        <dbReference type="Proteomes" id="UP001157418"/>
    </source>
</evidence>
<dbReference type="GO" id="GO:0003723">
    <property type="term" value="F:RNA binding"/>
    <property type="evidence" value="ECO:0007669"/>
    <property type="project" value="UniProtKB-UniRule"/>
</dbReference>
<proteinExistence type="predicted"/>
<evidence type="ECO:0000259" key="3">
    <source>
        <dbReference type="PROSITE" id="PS50102"/>
    </source>
</evidence>
<dbReference type="Proteomes" id="UP001157418">
    <property type="component" value="Unassembled WGS sequence"/>
</dbReference>
<dbReference type="EMBL" id="CAKMRJ010000206">
    <property type="protein sequence ID" value="CAH1418998.1"/>
    <property type="molecule type" value="Genomic_DNA"/>
</dbReference>
<keyword evidence="5" id="KW-1185">Reference proteome</keyword>
<dbReference type="InterPro" id="IPR000504">
    <property type="entry name" value="RRM_dom"/>
</dbReference>
<gene>
    <name evidence="4" type="ORF">LVIROSA_LOCUS6561</name>
</gene>